<comment type="caution">
    <text evidence="10">The sequence shown here is derived from an EMBL/GenBank/DDBJ whole genome shotgun (WGS) entry which is preliminary data.</text>
</comment>
<evidence type="ECO:0000256" key="6">
    <source>
        <dbReference type="ARBA" id="ARBA00022895"/>
    </source>
</evidence>
<protein>
    <recommendedName>
        <fullName evidence="4">CST complex subunit CTC1</fullName>
    </recommendedName>
</protein>
<evidence type="ECO:0000313" key="11">
    <source>
        <dbReference type="Proteomes" id="UP001642360"/>
    </source>
</evidence>
<feature type="compositionally biased region" description="Low complexity" evidence="9">
    <location>
        <begin position="25"/>
        <end position="39"/>
    </location>
</feature>
<evidence type="ECO:0000256" key="4">
    <source>
        <dbReference type="ARBA" id="ARBA00016175"/>
    </source>
</evidence>
<evidence type="ECO:0000256" key="8">
    <source>
        <dbReference type="ARBA" id="ARBA00023242"/>
    </source>
</evidence>
<keyword evidence="11" id="KW-1185">Reference proteome</keyword>
<sequence>MEEGSTEVLSVSELVRRSRPLTGGSSVLPSRSISSSEPSNEPKKPSGPTNPKNPNSKILKSLNHPTILVGTLTLPSHNNSSTSNSTLHCSNTSCFSFSDGTATVCCDLIDHHPRIIGKVMHVLAWNFIPFKCGGGFLEIIRWSVLESSCGPEAFALFSGSCTDCKDIPKSHYYTHGSLQSVSPLSVVPCTIRGTCSGSNSGGSRNICGFLVNILVCECKLCHSKDSERVLKDLREQKNNSHCFEKPVIVYFCGSASSWHPVISKLIGCVVLVSGLKKKLIYMEKGESQLMYVTTEKALLHLSKFPNQRLPIPKTVIKGRGEVGGYVGTVTGIYMHGMVVELDQEVMLLLTDPQLTVPHSVRVGAIVSVRNVHFVNPRFSWTKILILGACMKTSMYVQSFSPMVTGCHIGSQSQSLLGKFIDSVVFSARLWVLLVISCFRKKFAGILSEKEILGSKHPVVPSFTVSYYAELMWTVARCYQKEGLAQKFARSHLPLSNFHVRHGVFMEYCKHDSCGCGNELSYGHLKLAVPISNFISHCDTSWTKLLLEWETDLDLIGDDNLYCPISCEGRTYGPSIRRILHGENNVVLLGKLEISPSSGRLQLIDATGSIDVVIPDLSSSWNINSIYEVNDFTVVMEGIPEKVNHLGSTLKESFSCRNIFNSVHLGHFEELKSGRFHLLWITHKFPVLQKFQGDQVISNRSSIHAEAIILPWDLFLAEKDRDACPSKLSAGHSRQPAEGYASIYYEECVAHKRCKIDRASGGALSCGLRETRNGSWCRMNCCSSACKICQEELKCCDLRSPCELPCFVTCRDVNGPSPIGSGILHCTKTNLKVNSGCNLNGLKVLLEFHPESFCKYELLRIGGYYLIKPHKEDPLCASEDFNDVSGGRIVITSRTNLWSLSFSSDEVFPSVDPSHVSSFHSSFVSSKEFLSEGSHRNDSPLLRFNSGCPEICSDISLSLSSDVLSLVEIDLKSLEEGLIKPSVSLEGVDNISRGIGSMMTTSVQSSGTYDAYCHLPEGNLISLHGHVLAVHNLEHSSPASHLSQKSPSDVQRPNFFQRLTSSICIHVLVDLHVVKILGDLSLHPYPIGFGPGVNATFHRILVLGQKELMLTPASFIVLNSIQTVNDRYILECNNSSAASGLHTAYTLDTVPAALISEILHSLEHKTVQFHCRVVAVYVLVLEKNNKVVYSHPNIQSRSPVINISLAGFVLDDGSSLCCCWADKDRAATLLRLHDENSVGDMDKIFKQHGQIVVRNFGSLFDSSCQDLTFSGGSENVISSSDEDLLRFILLDACFSSFWTVVGSLMDLHAVGQLERRLVELEMTLHPLQNIWATEVYHTNALSKARKSIQELLNR</sequence>
<evidence type="ECO:0000256" key="1">
    <source>
        <dbReference type="ARBA" id="ARBA00004123"/>
    </source>
</evidence>
<evidence type="ECO:0000256" key="7">
    <source>
        <dbReference type="ARBA" id="ARBA00023125"/>
    </source>
</evidence>
<dbReference type="PANTHER" id="PTHR14865:SF2">
    <property type="entry name" value="CST COMPLEX SUBUNIT CTC1"/>
    <property type="match status" value="1"/>
</dbReference>
<keyword evidence="7" id="KW-0238">DNA-binding</keyword>
<proteinExistence type="inferred from homology"/>
<keyword evidence="8" id="KW-0539">Nucleus</keyword>
<dbReference type="GO" id="GO:0000781">
    <property type="term" value="C:chromosome, telomeric region"/>
    <property type="evidence" value="ECO:0007669"/>
    <property type="project" value="UniProtKB-SubCell"/>
</dbReference>
<dbReference type="Pfam" id="PF15491">
    <property type="entry name" value="CTC1_2"/>
    <property type="match status" value="1"/>
</dbReference>
<dbReference type="GO" id="GO:0005634">
    <property type="term" value="C:nucleus"/>
    <property type="evidence" value="ECO:0007669"/>
    <property type="project" value="UniProtKB-SubCell"/>
</dbReference>
<evidence type="ECO:0000256" key="3">
    <source>
        <dbReference type="ARBA" id="ARBA00006332"/>
    </source>
</evidence>
<keyword evidence="5" id="KW-0158">Chromosome</keyword>
<organism evidence="10 11">
    <name type="scientific">Ilex paraguariensis</name>
    <name type="common">yerba mate</name>
    <dbReference type="NCBI Taxonomy" id="185542"/>
    <lineage>
        <taxon>Eukaryota</taxon>
        <taxon>Viridiplantae</taxon>
        <taxon>Streptophyta</taxon>
        <taxon>Embryophyta</taxon>
        <taxon>Tracheophyta</taxon>
        <taxon>Spermatophyta</taxon>
        <taxon>Magnoliopsida</taxon>
        <taxon>eudicotyledons</taxon>
        <taxon>Gunneridae</taxon>
        <taxon>Pentapetalae</taxon>
        <taxon>asterids</taxon>
        <taxon>campanulids</taxon>
        <taxon>Aquifoliales</taxon>
        <taxon>Aquifoliaceae</taxon>
        <taxon>Ilex</taxon>
    </lineage>
</organism>
<comment type="similarity">
    <text evidence="3">Belongs to the CTC1 family.</text>
</comment>
<reference evidence="10 11" key="1">
    <citation type="submission" date="2024-02" db="EMBL/GenBank/DDBJ databases">
        <authorList>
            <person name="Vignale AGUSTIN F."/>
            <person name="Sosa J E."/>
            <person name="Modenutti C."/>
        </authorList>
    </citation>
    <scope>NUCLEOTIDE SEQUENCE [LARGE SCALE GENOMIC DNA]</scope>
</reference>
<dbReference type="Proteomes" id="UP001642360">
    <property type="component" value="Unassembled WGS sequence"/>
</dbReference>
<evidence type="ECO:0000256" key="2">
    <source>
        <dbReference type="ARBA" id="ARBA00004574"/>
    </source>
</evidence>
<name>A0ABC8SF90_9AQUA</name>
<evidence type="ECO:0000256" key="5">
    <source>
        <dbReference type="ARBA" id="ARBA00022454"/>
    </source>
</evidence>
<gene>
    <name evidence="10" type="ORF">ILEXP_LOCUS24279</name>
</gene>
<dbReference type="GO" id="GO:0003677">
    <property type="term" value="F:DNA binding"/>
    <property type="evidence" value="ECO:0007669"/>
    <property type="project" value="UniProtKB-KW"/>
</dbReference>
<evidence type="ECO:0000256" key="9">
    <source>
        <dbReference type="SAM" id="MobiDB-lite"/>
    </source>
</evidence>
<dbReference type="InterPro" id="IPR028262">
    <property type="entry name" value="CTC1_plant"/>
</dbReference>
<dbReference type="InterPro" id="IPR042617">
    <property type="entry name" value="CTC1-like"/>
</dbReference>
<evidence type="ECO:0000313" key="10">
    <source>
        <dbReference type="EMBL" id="CAK9155866.1"/>
    </source>
</evidence>
<comment type="subcellular location">
    <subcellularLocation>
        <location evidence="2">Chromosome</location>
        <location evidence="2">Telomere</location>
    </subcellularLocation>
    <subcellularLocation>
        <location evidence="1">Nucleus</location>
    </subcellularLocation>
</comment>
<dbReference type="EMBL" id="CAUOFW020002754">
    <property type="protein sequence ID" value="CAK9155866.1"/>
    <property type="molecule type" value="Genomic_DNA"/>
</dbReference>
<dbReference type="PANTHER" id="PTHR14865">
    <property type="entry name" value="CST COMPLEX SUBUNIT CTC1"/>
    <property type="match status" value="1"/>
</dbReference>
<feature type="region of interest" description="Disordered" evidence="9">
    <location>
        <begin position="1"/>
        <end position="57"/>
    </location>
</feature>
<accession>A0ABC8SF90</accession>
<keyword evidence="6" id="KW-0779">Telomere</keyword>